<name>A0AA38U1J5_9ASTR</name>
<keyword evidence="2" id="KW-1185">Reference proteome</keyword>
<reference evidence="1" key="1">
    <citation type="submission" date="2023-03" db="EMBL/GenBank/DDBJ databases">
        <title>Chromosome-scale reference genome and RAD-based genetic map of yellow starthistle (Centaurea solstitialis) reveal putative structural variation and QTLs associated with invader traits.</title>
        <authorList>
            <person name="Reatini B."/>
            <person name="Cang F.A."/>
            <person name="Jiang Q."/>
            <person name="Mckibben M.T.W."/>
            <person name="Barker M.S."/>
            <person name="Rieseberg L.H."/>
            <person name="Dlugosch K.M."/>
        </authorList>
    </citation>
    <scope>NUCLEOTIDE SEQUENCE</scope>
    <source>
        <strain evidence="1">CAN-66</strain>
        <tissue evidence="1">Leaf</tissue>
    </source>
</reference>
<organism evidence="1 2">
    <name type="scientific">Centaurea solstitialis</name>
    <name type="common">yellow star-thistle</name>
    <dbReference type="NCBI Taxonomy" id="347529"/>
    <lineage>
        <taxon>Eukaryota</taxon>
        <taxon>Viridiplantae</taxon>
        <taxon>Streptophyta</taxon>
        <taxon>Embryophyta</taxon>
        <taxon>Tracheophyta</taxon>
        <taxon>Spermatophyta</taxon>
        <taxon>Magnoliopsida</taxon>
        <taxon>eudicotyledons</taxon>
        <taxon>Gunneridae</taxon>
        <taxon>Pentapetalae</taxon>
        <taxon>asterids</taxon>
        <taxon>campanulids</taxon>
        <taxon>Asterales</taxon>
        <taxon>Asteraceae</taxon>
        <taxon>Carduoideae</taxon>
        <taxon>Cardueae</taxon>
        <taxon>Centaureinae</taxon>
        <taxon>Centaurea</taxon>
    </lineage>
</organism>
<evidence type="ECO:0000313" key="2">
    <source>
        <dbReference type="Proteomes" id="UP001172457"/>
    </source>
</evidence>
<accession>A0AA38U1J5</accession>
<proteinExistence type="predicted"/>
<protein>
    <submittedName>
        <fullName evidence="1">Uncharacterized protein</fullName>
    </submittedName>
</protein>
<dbReference type="Proteomes" id="UP001172457">
    <property type="component" value="Chromosome 1"/>
</dbReference>
<sequence>MALFRRVSRGTIKVLVKPTKKFKLEGVYTSNVRFFIVDSLDNQRLLITDSVQYQQELTSAKYPMKDK</sequence>
<gene>
    <name evidence="1" type="ORF">OSB04_002999</name>
</gene>
<dbReference type="AlphaFoldDB" id="A0AA38U1J5"/>
<comment type="caution">
    <text evidence="1">The sequence shown here is derived from an EMBL/GenBank/DDBJ whole genome shotgun (WGS) entry which is preliminary data.</text>
</comment>
<evidence type="ECO:0000313" key="1">
    <source>
        <dbReference type="EMBL" id="KAJ9567033.1"/>
    </source>
</evidence>
<dbReference type="EMBL" id="JARYMX010000001">
    <property type="protein sequence ID" value="KAJ9567033.1"/>
    <property type="molecule type" value="Genomic_DNA"/>
</dbReference>